<gene>
    <name evidence="2" type="ORF">ANCDUO_01417</name>
</gene>
<evidence type="ECO:0000313" key="2">
    <source>
        <dbReference type="EMBL" id="KIH68248.1"/>
    </source>
</evidence>
<feature type="region of interest" description="Disordered" evidence="1">
    <location>
        <begin position="93"/>
        <end position="276"/>
    </location>
</feature>
<accession>A0A0C2DE79</accession>
<feature type="region of interest" description="Disordered" evidence="1">
    <location>
        <begin position="1"/>
        <end position="55"/>
    </location>
</feature>
<dbReference type="EMBL" id="KN726431">
    <property type="protein sequence ID" value="KIH68248.1"/>
    <property type="molecule type" value="Genomic_DNA"/>
</dbReference>
<feature type="compositionally biased region" description="Polar residues" evidence="1">
    <location>
        <begin position="180"/>
        <end position="189"/>
    </location>
</feature>
<feature type="non-terminal residue" evidence="2">
    <location>
        <position position="1"/>
    </location>
</feature>
<dbReference type="OrthoDB" id="10555518at2759"/>
<feature type="compositionally biased region" description="Low complexity" evidence="1">
    <location>
        <begin position="132"/>
        <end position="152"/>
    </location>
</feature>
<organism evidence="2 3">
    <name type="scientific">Ancylostoma duodenale</name>
    <dbReference type="NCBI Taxonomy" id="51022"/>
    <lineage>
        <taxon>Eukaryota</taxon>
        <taxon>Metazoa</taxon>
        <taxon>Ecdysozoa</taxon>
        <taxon>Nematoda</taxon>
        <taxon>Chromadorea</taxon>
        <taxon>Rhabditida</taxon>
        <taxon>Rhabditina</taxon>
        <taxon>Rhabditomorpha</taxon>
        <taxon>Strongyloidea</taxon>
        <taxon>Ancylostomatidae</taxon>
        <taxon>Ancylostomatinae</taxon>
        <taxon>Ancylostoma</taxon>
    </lineage>
</organism>
<feature type="compositionally biased region" description="Polar residues" evidence="1">
    <location>
        <begin position="100"/>
        <end position="109"/>
    </location>
</feature>
<sequence length="298" mass="32341">LQESQADDIPSSGLTIPEERRRELLGEESEDEITESISELPSFSGGKARKRPSEVRATVADCTFRGLFPSSEQKSNCQRVVFQLKSRILQEESAAEEGLHQQQRMSSQKVLAGAKGARPSPIRRQLKDDLSQDSLLTSSLEKSDSMSSIPSIDMDKEPQGEPEVKKVTKKKKVAPKNSKTNGKTATPDSSIKESVSVAKKKVKPPAESKAELSDDASSLRSRLKPAASRKGSSADDKSKSKSIAPDGKEAFPTLKKLRPAPGRKDSDASKTPRESSIADDVRVICVGLLTIKCAPKQK</sequence>
<keyword evidence="3" id="KW-1185">Reference proteome</keyword>
<dbReference type="Proteomes" id="UP000054047">
    <property type="component" value="Unassembled WGS sequence"/>
</dbReference>
<name>A0A0C2DE79_9BILA</name>
<proteinExistence type="predicted"/>
<feature type="compositionally biased region" description="Low complexity" evidence="1">
    <location>
        <begin position="215"/>
        <end position="231"/>
    </location>
</feature>
<protein>
    <submittedName>
        <fullName evidence="2">Uncharacterized protein</fullName>
    </submittedName>
</protein>
<evidence type="ECO:0000256" key="1">
    <source>
        <dbReference type="SAM" id="MobiDB-lite"/>
    </source>
</evidence>
<feature type="compositionally biased region" description="Basic and acidic residues" evidence="1">
    <location>
        <begin position="262"/>
        <end position="273"/>
    </location>
</feature>
<feature type="compositionally biased region" description="Basic and acidic residues" evidence="1">
    <location>
        <begin position="153"/>
        <end position="166"/>
    </location>
</feature>
<evidence type="ECO:0000313" key="3">
    <source>
        <dbReference type="Proteomes" id="UP000054047"/>
    </source>
</evidence>
<reference evidence="2 3" key="1">
    <citation type="submission" date="2013-12" db="EMBL/GenBank/DDBJ databases">
        <title>Draft genome of the parsitic nematode Ancylostoma duodenale.</title>
        <authorList>
            <person name="Mitreva M."/>
        </authorList>
    </citation>
    <scope>NUCLEOTIDE SEQUENCE [LARGE SCALE GENOMIC DNA]</scope>
    <source>
        <strain evidence="2 3">Zhejiang</strain>
    </source>
</reference>
<dbReference type="AlphaFoldDB" id="A0A0C2DE79"/>